<sequence>MTDAVTEAPETPPARWRARAAALAIDLLPGTIVTAAMALAALGFPAGGAWWWVAVSIAGLAILATAANRTLLPVLTGWTLGRAFAGIEVVRGGGTTEPVGVARLLLREVAHLLDTLPLFAGWLWPLRDKRGRTFADMLARTEVRQATTRRAPEGVRARTGAVFVAAAVLSVIAAAAGYLLVFQREHTSEVARGELSRQGPKIVADMLSYDPQTLQDDFARAQSLATEKYREQLVPQQDAIRNGAPVPNYYRVADAAVLNATPQRGAMLLFLQGQRGTAGKERLISATVRVTFAKAAGDWRVDDLTVVSKPLPAEGEK</sequence>
<evidence type="ECO:0000256" key="1">
    <source>
        <dbReference type="ARBA" id="ARBA00004651"/>
    </source>
</evidence>
<dbReference type="PANTHER" id="PTHR36115:SF6">
    <property type="entry name" value="PROLINE-RICH ANTIGEN HOMOLOG"/>
    <property type="match status" value="1"/>
</dbReference>
<dbReference type="KEGG" id="mnm:MNVM_16950"/>
<evidence type="ECO:0000256" key="5">
    <source>
        <dbReference type="ARBA" id="ARBA00023136"/>
    </source>
</evidence>
<accession>A0A7I7JMZ3</accession>
<feature type="transmembrane region" description="Helical" evidence="6">
    <location>
        <begin position="20"/>
        <end position="43"/>
    </location>
</feature>
<dbReference type="InterPro" id="IPR010432">
    <property type="entry name" value="RDD"/>
</dbReference>
<evidence type="ECO:0000259" key="7">
    <source>
        <dbReference type="Pfam" id="PF06271"/>
    </source>
</evidence>
<dbReference type="GO" id="GO:0005886">
    <property type="term" value="C:plasma membrane"/>
    <property type="evidence" value="ECO:0007669"/>
    <property type="project" value="UniProtKB-SubCell"/>
</dbReference>
<keyword evidence="5 6" id="KW-0472">Membrane</keyword>
<evidence type="ECO:0000313" key="9">
    <source>
        <dbReference type="Proteomes" id="UP000466997"/>
    </source>
</evidence>
<dbReference type="EMBL" id="AP022562">
    <property type="protein sequence ID" value="BBX12614.1"/>
    <property type="molecule type" value="Genomic_DNA"/>
</dbReference>
<dbReference type="Pfam" id="PF06271">
    <property type="entry name" value="RDD"/>
    <property type="match status" value="1"/>
</dbReference>
<comment type="subcellular location">
    <subcellularLocation>
        <location evidence="1">Cell membrane</location>
        <topology evidence="1">Multi-pass membrane protein</topology>
    </subcellularLocation>
</comment>
<feature type="domain" description="RDD" evidence="7">
    <location>
        <begin position="14"/>
        <end position="139"/>
    </location>
</feature>
<evidence type="ECO:0000256" key="4">
    <source>
        <dbReference type="ARBA" id="ARBA00022989"/>
    </source>
</evidence>
<dbReference type="AlphaFoldDB" id="A0A7I7JMZ3"/>
<evidence type="ECO:0000313" key="8">
    <source>
        <dbReference type="EMBL" id="BBX12614.1"/>
    </source>
</evidence>
<proteinExistence type="predicted"/>
<evidence type="ECO:0000256" key="6">
    <source>
        <dbReference type="SAM" id="Phobius"/>
    </source>
</evidence>
<keyword evidence="9" id="KW-1185">Reference proteome</keyword>
<keyword evidence="4 6" id="KW-1133">Transmembrane helix</keyword>
<name>A0A7I7JMZ3_9MYCO</name>
<feature type="transmembrane region" description="Helical" evidence="6">
    <location>
        <begin position="49"/>
        <end position="67"/>
    </location>
</feature>
<reference evidence="8 9" key="1">
    <citation type="journal article" date="2019" name="Emerg. Microbes Infect.">
        <title>Comprehensive subspecies identification of 175 nontuberculous mycobacteria species based on 7547 genomic profiles.</title>
        <authorList>
            <person name="Matsumoto Y."/>
            <person name="Kinjo T."/>
            <person name="Motooka D."/>
            <person name="Nabeya D."/>
            <person name="Jung N."/>
            <person name="Uechi K."/>
            <person name="Horii T."/>
            <person name="Iida T."/>
            <person name="Fujita J."/>
            <person name="Nakamura S."/>
        </authorList>
    </citation>
    <scope>NUCLEOTIDE SEQUENCE [LARGE SCALE GENOMIC DNA]</scope>
    <source>
        <strain evidence="8 9">JCM 6391</strain>
    </source>
</reference>
<evidence type="ECO:0000256" key="2">
    <source>
        <dbReference type="ARBA" id="ARBA00022475"/>
    </source>
</evidence>
<keyword evidence="3 6" id="KW-0812">Transmembrane</keyword>
<protein>
    <submittedName>
        <fullName evidence="8">RDD family protein</fullName>
    </submittedName>
</protein>
<dbReference type="PANTHER" id="PTHR36115">
    <property type="entry name" value="PROLINE-RICH ANTIGEN HOMOLOG-RELATED"/>
    <property type="match status" value="1"/>
</dbReference>
<evidence type="ECO:0000256" key="3">
    <source>
        <dbReference type="ARBA" id="ARBA00022692"/>
    </source>
</evidence>
<dbReference type="Proteomes" id="UP000466997">
    <property type="component" value="Chromosome"/>
</dbReference>
<organism evidence="8 9">
    <name type="scientific">Mycobacterium novum</name>
    <dbReference type="NCBI Taxonomy" id="2492438"/>
    <lineage>
        <taxon>Bacteria</taxon>
        <taxon>Bacillati</taxon>
        <taxon>Actinomycetota</taxon>
        <taxon>Actinomycetes</taxon>
        <taxon>Mycobacteriales</taxon>
        <taxon>Mycobacteriaceae</taxon>
        <taxon>Mycobacterium</taxon>
    </lineage>
</organism>
<dbReference type="InterPro" id="IPR051791">
    <property type="entry name" value="Pra-immunoreactive"/>
</dbReference>
<gene>
    <name evidence="8" type="ORF">MNVM_16950</name>
</gene>
<keyword evidence="2" id="KW-1003">Cell membrane</keyword>
<dbReference type="RefSeq" id="WP_193466132.1">
    <property type="nucleotide sequence ID" value="NZ_AP022562.1"/>
</dbReference>
<feature type="transmembrane region" description="Helical" evidence="6">
    <location>
        <begin position="159"/>
        <end position="181"/>
    </location>
</feature>